<evidence type="ECO:0000259" key="3">
    <source>
        <dbReference type="Pfam" id="PF20434"/>
    </source>
</evidence>
<dbReference type="Proteomes" id="UP000729733">
    <property type="component" value="Unassembled WGS sequence"/>
</dbReference>
<feature type="domain" description="BD-FAE-like" evidence="3">
    <location>
        <begin position="158"/>
        <end position="352"/>
    </location>
</feature>
<feature type="transmembrane region" description="Helical" evidence="2">
    <location>
        <begin position="66"/>
        <end position="87"/>
    </location>
</feature>
<comment type="caution">
    <text evidence="4">The sequence shown here is derived from an EMBL/GenBank/DDBJ whole genome shotgun (WGS) entry which is preliminary data.</text>
</comment>
<gene>
    <name evidence="4" type="ORF">I4641_16810</name>
</gene>
<dbReference type="RefSeq" id="WP_229641737.1">
    <property type="nucleotide sequence ID" value="NZ_JADWDC010000049.1"/>
</dbReference>
<evidence type="ECO:0000313" key="4">
    <source>
        <dbReference type="EMBL" id="MCC0178636.1"/>
    </source>
</evidence>
<dbReference type="GO" id="GO:0016787">
    <property type="term" value="F:hydrolase activity"/>
    <property type="evidence" value="ECO:0007669"/>
    <property type="project" value="UniProtKB-KW"/>
</dbReference>
<dbReference type="InterPro" id="IPR049492">
    <property type="entry name" value="BD-FAE-like_dom"/>
</dbReference>
<dbReference type="PANTHER" id="PTHR48081">
    <property type="entry name" value="AB HYDROLASE SUPERFAMILY PROTEIN C4A8.06C"/>
    <property type="match status" value="1"/>
</dbReference>
<dbReference type="Gene3D" id="3.40.50.1820">
    <property type="entry name" value="alpha/beta hydrolase"/>
    <property type="match status" value="1"/>
</dbReference>
<dbReference type="Pfam" id="PF20434">
    <property type="entry name" value="BD-FAE"/>
    <property type="match status" value="1"/>
</dbReference>
<sequence length="396" mass="44375">MSNLNFWWFVLLCISIVGLFLSLWIVIPAPTFLLLTFGVGAPELSPWLIAINAIALFFSITIPKSWLANLILVCSLIALILSCLPLLQLSAADRRFSAEMERVLGTDYLTKIPQDLQQQMRPVPFAIADIFKGISIPEVRIDRGIVFASPDNVDLKLNLYRPIASGINPTLIIIYGGAWRSGSPNDYANFSSYIAAQGYSVINLDYRHAPQYKFPLQLEDVNTALQYIQDNAADLSVDFDKISIMGRSAGGHLATLAAYQPDPIIQFRSVVSYYSPVNLTEGYYDPPVPNPINTKDVLRNFLGGTPEEFPELYRLASPINYPRPNLAPTLLIYGQRDHLVQPKFGRQLYDKLLATDNPAILLDISWAEHAFDVVFFGVSNQLALYYTERFLAFTLK</sequence>
<dbReference type="AlphaFoldDB" id="A0A964BUX5"/>
<keyword evidence="5" id="KW-1185">Reference proteome</keyword>
<dbReference type="InterPro" id="IPR050300">
    <property type="entry name" value="GDXG_lipolytic_enzyme"/>
</dbReference>
<dbReference type="SUPFAM" id="SSF53474">
    <property type="entry name" value="alpha/beta-Hydrolases"/>
    <property type="match status" value="1"/>
</dbReference>
<evidence type="ECO:0000256" key="2">
    <source>
        <dbReference type="SAM" id="Phobius"/>
    </source>
</evidence>
<accession>A0A964BUX5</accession>
<protein>
    <submittedName>
        <fullName evidence="4">Alpha/beta hydrolase</fullName>
    </submittedName>
</protein>
<dbReference type="EMBL" id="JADWDC010000049">
    <property type="protein sequence ID" value="MCC0178636.1"/>
    <property type="molecule type" value="Genomic_DNA"/>
</dbReference>
<feature type="transmembrane region" description="Helical" evidence="2">
    <location>
        <begin position="34"/>
        <end position="60"/>
    </location>
</feature>
<feature type="transmembrane region" description="Helical" evidence="2">
    <location>
        <begin position="6"/>
        <end position="27"/>
    </location>
</feature>
<proteinExistence type="predicted"/>
<keyword evidence="2" id="KW-0812">Transmembrane</keyword>
<organism evidence="4 5">
    <name type="scientific">Waterburya agarophytonicola KI4</name>
    <dbReference type="NCBI Taxonomy" id="2874699"/>
    <lineage>
        <taxon>Bacteria</taxon>
        <taxon>Bacillati</taxon>
        <taxon>Cyanobacteriota</taxon>
        <taxon>Cyanophyceae</taxon>
        <taxon>Pleurocapsales</taxon>
        <taxon>Hyellaceae</taxon>
        <taxon>Waterburya</taxon>
        <taxon>Waterburya agarophytonicola</taxon>
    </lineage>
</organism>
<dbReference type="InterPro" id="IPR029058">
    <property type="entry name" value="AB_hydrolase_fold"/>
</dbReference>
<name>A0A964BUX5_9CYAN</name>
<evidence type="ECO:0000313" key="5">
    <source>
        <dbReference type="Proteomes" id="UP000729733"/>
    </source>
</evidence>
<keyword evidence="2" id="KW-1133">Transmembrane helix</keyword>
<reference evidence="4" key="1">
    <citation type="journal article" date="2021" name="Antonie Van Leeuwenhoek">
        <title>Draft genome and description of Waterburya agarophytonicola gen. nov. sp. nov. (Pleurocapsales, Cyanobacteria): a seaweed symbiont.</title>
        <authorList>
            <person name="Bonthond G."/>
            <person name="Shalygin S."/>
            <person name="Bayer T."/>
            <person name="Weinberger F."/>
        </authorList>
    </citation>
    <scope>NUCLEOTIDE SEQUENCE</scope>
    <source>
        <strain evidence="4">KI4</strain>
    </source>
</reference>
<keyword evidence="2" id="KW-0472">Membrane</keyword>
<keyword evidence="1 4" id="KW-0378">Hydrolase</keyword>
<evidence type="ECO:0000256" key="1">
    <source>
        <dbReference type="ARBA" id="ARBA00022801"/>
    </source>
</evidence>